<evidence type="ECO:0000256" key="6">
    <source>
        <dbReference type="ARBA" id="ARBA00022777"/>
    </source>
</evidence>
<keyword evidence="3" id="KW-0597">Phosphoprotein</keyword>
<feature type="transmembrane region" description="Helical" evidence="9">
    <location>
        <begin position="37"/>
        <end position="53"/>
    </location>
</feature>
<dbReference type="EMBL" id="SOFD01000033">
    <property type="protein sequence ID" value="TFB75039.1"/>
    <property type="molecule type" value="Genomic_DNA"/>
</dbReference>
<dbReference type="InterPro" id="IPR050482">
    <property type="entry name" value="Sensor_HK_TwoCompSys"/>
</dbReference>
<organism evidence="11 13">
    <name type="scientific">Cryobacterium flavum</name>
    <dbReference type="NCBI Taxonomy" id="1424659"/>
    <lineage>
        <taxon>Bacteria</taxon>
        <taxon>Bacillati</taxon>
        <taxon>Actinomycetota</taxon>
        <taxon>Actinomycetes</taxon>
        <taxon>Micrococcales</taxon>
        <taxon>Microbacteriaceae</taxon>
        <taxon>Cryobacterium</taxon>
    </lineage>
</organism>
<reference evidence="11 13" key="1">
    <citation type="submission" date="2016-10" db="EMBL/GenBank/DDBJ databases">
        <authorList>
            <person name="Varghese N."/>
            <person name="Submissions S."/>
        </authorList>
    </citation>
    <scope>NUCLEOTIDE SEQUENCE [LARGE SCALE GENOMIC DNA]</scope>
    <source>
        <strain evidence="11 13">CGMCC 1.11215</strain>
    </source>
</reference>
<protein>
    <recommendedName>
        <fullName evidence="2">histidine kinase</fullName>
        <ecNumber evidence="2">2.7.13.3</ecNumber>
    </recommendedName>
</protein>
<evidence type="ECO:0000256" key="7">
    <source>
        <dbReference type="ARBA" id="ARBA00022840"/>
    </source>
</evidence>
<dbReference type="EC" id="2.7.13.3" evidence="2"/>
<feature type="transmembrane region" description="Helical" evidence="9">
    <location>
        <begin position="150"/>
        <end position="172"/>
    </location>
</feature>
<dbReference type="InterPro" id="IPR036890">
    <property type="entry name" value="HATPase_C_sf"/>
</dbReference>
<sequence length="424" mass="45390">MKSLRLMLRSAIEPAVGVCFVLLWVMSEVGRFDPRNVAVAVLPFVMIGIAIALSRLAPFLALAVLGFLLLAQLVVPSLRFSETAFPAYLGFGIAAAVLGASANHRERHVSLPLVGIYGIVIALFFTIPALSPTLERSLAVSWGANDSEPWKNIALMFLAFVGVSVACWYIGFGTRARLERNRSETQRLAIAADLSNAESELRFASEHDRIAQDVHDIMAHSLSVIVAQADGARYLGDKRPEGTNDSLAAIARSARESLVEVRMLIDSLGTESEGHSHPTLDGLDALLERMRSAGLSVTHTVFGDAGVLTSGQQLAVYSIVQESLTNALKHAGASAVATVVFDWRGPGLALTISSRGEKTQPAAQSPQRGLRGMRERARLAGGWLAAGFDDDEPGRYVVTGFVPRADAILGTTRTTTTEVGEDES</sequence>
<name>A0A4R8UZ38_9MICO</name>
<dbReference type="CDD" id="cd16917">
    <property type="entry name" value="HATPase_UhpB-NarQ-NarX-like"/>
    <property type="match status" value="1"/>
</dbReference>
<evidence type="ECO:0000256" key="3">
    <source>
        <dbReference type="ARBA" id="ARBA00022553"/>
    </source>
</evidence>
<dbReference type="GO" id="GO:0000155">
    <property type="term" value="F:phosphorelay sensor kinase activity"/>
    <property type="evidence" value="ECO:0007669"/>
    <property type="project" value="InterPro"/>
</dbReference>
<accession>A0A4R8UZ38</accession>
<evidence type="ECO:0000313" key="14">
    <source>
        <dbReference type="Proteomes" id="UP000298252"/>
    </source>
</evidence>
<keyword evidence="5" id="KW-0547">Nucleotide-binding</keyword>
<keyword evidence="4" id="KW-0808">Transferase</keyword>
<dbReference type="Gene3D" id="3.30.565.10">
    <property type="entry name" value="Histidine kinase-like ATPase, C-terminal domain"/>
    <property type="match status" value="1"/>
</dbReference>
<evidence type="ECO:0000256" key="8">
    <source>
        <dbReference type="ARBA" id="ARBA00023012"/>
    </source>
</evidence>
<feature type="transmembrane region" description="Helical" evidence="9">
    <location>
        <begin position="84"/>
        <end position="102"/>
    </location>
</feature>
<keyword evidence="7" id="KW-0067">ATP-binding</keyword>
<evidence type="ECO:0000256" key="4">
    <source>
        <dbReference type="ARBA" id="ARBA00022679"/>
    </source>
</evidence>
<dbReference type="InterPro" id="IPR011712">
    <property type="entry name" value="Sig_transdc_His_kin_sub3_dim/P"/>
</dbReference>
<dbReference type="GO" id="GO:0046983">
    <property type="term" value="F:protein dimerization activity"/>
    <property type="evidence" value="ECO:0007669"/>
    <property type="project" value="InterPro"/>
</dbReference>
<dbReference type="PANTHER" id="PTHR24421:SF10">
    <property type="entry name" value="NITRATE_NITRITE SENSOR PROTEIN NARQ"/>
    <property type="match status" value="1"/>
</dbReference>
<feature type="transmembrane region" description="Helical" evidence="9">
    <location>
        <begin position="109"/>
        <end position="130"/>
    </location>
</feature>
<keyword evidence="6 11" id="KW-0418">Kinase</keyword>
<evidence type="ECO:0000259" key="10">
    <source>
        <dbReference type="Pfam" id="PF07730"/>
    </source>
</evidence>
<dbReference type="GO" id="GO:0005524">
    <property type="term" value="F:ATP binding"/>
    <property type="evidence" value="ECO:0007669"/>
    <property type="project" value="UniProtKB-KW"/>
</dbReference>
<feature type="transmembrane region" description="Helical" evidence="9">
    <location>
        <begin position="60"/>
        <end position="78"/>
    </location>
</feature>
<keyword evidence="8" id="KW-0902">Two-component regulatory system</keyword>
<dbReference type="EMBL" id="FNIB01000027">
    <property type="protein sequence ID" value="SDO60722.1"/>
    <property type="molecule type" value="Genomic_DNA"/>
</dbReference>
<evidence type="ECO:0000313" key="11">
    <source>
        <dbReference type="EMBL" id="SDO60722.1"/>
    </source>
</evidence>
<evidence type="ECO:0000313" key="13">
    <source>
        <dbReference type="Proteomes" id="UP000199639"/>
    </source>
</evidence>
<feature type="domain" description="Signal transduction histidine kinase subgroup 3 dimerisation and phosphoacceptor" evidence="10">
    <location>
        <begin position="206"/>
        <end position="269"/>
    </location>
</feature>
<dbReference type="Proteomes" id="UP000298252">
    <property type="component" value="Unassembled WGS sequence"/>
</dbReference>
<dbReference type="Proteomes" id="UP000199639">
    <property type="component" value="Unassembled WGS sequence"/>
</dbReference>
<dbReference type="Pfam" id="PF07730">
    <property type="entry name" value="HisKA_3"/>
    <property type="match status" value="1"/>
</dbReference>
<keyword evidence="14" id="KW-1185">Reference proteome</keyword>
<dbReference type="STRING" id="1424659.SAMN05216368_12716"/>
<keyword evidence="9" id="KW-0812">Transmembrane</keyword>
<dbReference type="PANTHER" id="PTHR24421">
    <property type="entry name" value="NITRATE/NITRITE SENSOR PROTEIN NARX-RELATED"/>
    <property type="match status" value="1"/>
</dbReference>
<keyword evidence="9" id="KW-1133">Transmembrane helix</keyword>
<evidence type="ECO:0000256" key="5">
    <source>
        <dbReference type="ARBA" id="ARBA00022741"/>
    </source>
</evidence>
<gene>
    <name evidence="12" type="ORF">E3O21_13355</name>
    <name evidence="11" type="ORF">SAMN05216368_12716</name>
</gene>
<comment type="catalytic activity">
    <reaction evidence="1">
        <text>ATP + protein L-histidine = ADP + protein N-phospho-L-histidine.</text>
        <dbReference type="EC" id="2.7.13.3"/>
    </reaction>
</comment>
<reference evidence="12 14" key="2">
    <citation type="submission" date="2019-03" db="EMBL/GenBank/DDBJ databases">
        <title>Genomics of glacier-inhabiting Cryobacterium strains.</title>
        <authorList>
            <person name="Liu Q."/>
            <person name="Xin Y.-H."/>
        </authorList>
    </citation>
    <scope>NUCLEOTIDE SEQUENCE [LARGE SCALE GENOMIC DNA]</scope>
    <source>
        <strain evidence="12 14">Hh8</strain>
    </source>
</reference>
<evidence type="ECO:0000256" key="1">
    <source>
        <dbReference type="ARBA" id="ARBA00000085"/>
    </source>
</evidence>
<evidence type="ECO:0000313" key="12">
    <source>
        <dbReference type="EMBL" id="TFB75039.1"/>
    </source>
</evidence>
<dbReference type="Gene3D" id="1.20.5.1930">
    <property type="match status" value="1"/>
</dbReference>
<dbReference type="AlphaFoldDB" id="A0A4R8UZ38"/>
<evidence type="ECO:0000256" key="2">
    <source>
        <dbReference type="ARBA" id="ARBA00012438"/>
    </source>
</evidence>
<dbReference type="GO" id="GO:0016020">
    <property type="term" value="C:membrane"/>
    <property type="evidence" value="ECO:0007669"/>
    <property type="project" value="InterPro"/>
</dbReference>
<evidence type="ECO:0000256" key="9">
    <source>
        <dbReference type="SAM" id="Phobius"/>
    </source>
</evidence>
<proteinExistence type="predicted"/>
<keyword evidence="9" id="KW-0472">Membrane</keyword>
<dbReference type="SUPFAM" id="SSF55874">
    <property type="entry name" value="ATPase domain of HSP90 chaperone/DNA topoisomerase II/histidine kinase"/>
    <property type="match status" value="1"/>
</dbReference>